<protein>
    <submittedName>
        <fullName evidence="2">Uncharacterized protein</fullName>
    </submittedName>
</protein>
<evidence type="ECO:0000313" key="2">
    <source>
        <dbReference type="EMBL" id="ODV57096.1"/>
    </source>
</evidence>
<dbReference type="RefSeq" id="WP_069482023.1">
    <property type="nucleotide sequence ID" value="NZ_CP130331.1"/>
</dbReference>
<dbReference type="OrthoDB" id="2734847at2"/>
<reference evidence="2 3" key="1">
    <citation type="submission" date="2016-09" db="EMBL/GenBank/DDBJ databases">
        <title>Draft genome sequence of the soil isolate, Lysinibacillus fusiformis M5, a potential hypoxanthine producer.</title>
        <authorList>
            <person name="Gallegos-Monterrosa R."/>
            <person name="Maroti G."/>
            <person name="Balint B."/>
            <person name="Kovacs A.T."/>
        </authorList>
    </citation>
    <scope>NUCLEOTIDE SEQUENCE [LARGE SCALE GENOMIC DNA]</scope>
    <source>
        <strain evidence="2 3">M5</strain>
    </source>
</reference>
<accession>A0A1E4R9F2</accession>
<sequence length="159" mass="18038">MEQLIIFAIIAIVSSIFGKSKNKKPQKPMPPFNNKDTRVESPIQEETPQRHQRPQSFEDFAREFIGDWIPENEKVQETKKYVEEQVKKEVPSYVAPPVIPADVPHRSSIREQKGRLAAGKEEVKATGTHSPFRVPQSKNALMQAVVMAEILGPPKAKRK</sequence>
<evidence type="ECO:0000256" key="1">
    <source>
        <dbReference type="SAM" id="MobiDB-lite"/>
    </source>
</evidence>
<proteinExistence type="predicted"/>
<gene>
    <name evidence="2" type="ORF">BG258_14880</name>
</gene>
<dbReference type="Proteomes" id="UP000094784">
    <property type="component" value="Unassembled WGS sequence"/>
</dbReference>
<dbReference type="AlphaFoldDB" id="A0A1E4R9F2"/>
<organism evidence="2 3">
    <name type="scientific">Lysinibacillus fusiformis</name>
    <dbReference type="NCBI Taxonomy" id="28031"/>
    <lineage>
        <taxon>Bacteria</taxon>
        <taxon>Bacillati</taxon>
        <taxon>Bacillota</taxon>
        <taxon>Bacilli</taxon>
        <taxon>Bacillales</taxon>
        <taxon>Bacillaceae</taxon>
        <taxon>Lysinibacillus</taxon>
    </lineage>
</organism>
<dbReference type="EMBL" id="MECQ01000001">
    <property type="protein sequence ID" value="ODV57096.1"/>
    <property type="molecule type" value="Genomic_DNA"/>
</dbReference>
<evidence type="ECO:0000313" key="3">
    <source>
        <dbReference type="Proteomes" id="UP000094784"/>
    </source>
</evidence>
<feature type="region of interest" description="Disordered" evidence="1">
    <location>
        <begin position="20"/>
        <end position="56"/>
    </location>
</feature>
<name>A0A1E4R9F2_9BACI</name>
<comment type="caution">
    <text evidence="2">The sequence shown here is derived from an EMBL/GenBank/DDBJ whole genome shotgun (WGS) entry which is preliminary data.</text>
</comment>